<accession>A0ABR0YG90</accession>
<evidence type="ECO:0000313" key="2">
    <source>
        <dbReference type="EMBL" id="KAK6471426.1"/>
    </source>
</evidence>
<evidence type="ECO:0000313" key="3">
    <source>
        <dbReference type="Proteomes" id="UP001369086"/>
    </source>
</evidence>
<feature type="region of interest" description="Disordered" evidence="1">
    <location>
        <begin position="94"/>
        <end position="189"/>
    </location>
</feature>
<reference evidence="2 3" key="1">
    <citation type="submission" date="2021-05" db="EMBL/GenBank/DDBJ databases">
        <authorList>
            <person name="Zahm M."/>
            <person name="Klopp C."/>
            <person name="Cabau C."/>
            <person name="Kuhl H."/>
            <person name="Suciu R."/>
            <person name="Ciorpac M."/>
            <person name="Holostenco D."/>
            <person name="Gessner J."/>
            <person name="Wuertz S."/>
            <person name="Hohne C."/>
            <person name="Stock M."/>
            <person name="Gislard M."/>
            <person name="Lluch J."/>
            <person name="Milhes M."/>
            <person name="Lampietro C."/>
            <person name="Lopez Roques C."/>
            <person name="Donnadieu C."/>
            <person name="Du K."/>
            <person name="Schartl M."/>
            <person name="Guiguen Y."/>
        </authorList>
    </citation>
    <scope>NUCLEOTIDE SEQUENCE [LARGE SCALE GENOMIC DNA]</scope>
    <source>
        <strain evidence="2">Hh-F2</strain>
        <tissue evidence="2">Blood</tissue>
    </source>
</reference>
<comment type="caution">
    <text evidence="2">The sequence shown here is derived from an EMBL/GenBank/DDBJ whole genome shotgun (WGS) entry which is preliminary data.</text>
</comment>
<organism evidence="2 3">
    <name type="scientific">Huso huso</name>
    <name type="common">Beluga</name>
    <name type="synonym">Acipenser huso</name>
    <dbReference type="NCBI Taxonomy" id="61971"/>
    <lineage>
        <taxon>Eukaryota</taxon>
        <taxon>Metazoa</taxon>
        <taxon>Chordata</taxon>
        <taxon>Craniata</taxon>
        <taxon>Vertebrata</taxon>
        <taxon>Euteleostomi</taxon>
        <taxon>Actinopterygii</taxon>
        <taxon>Chondrostei</taxon>
        <taxon>Acipenseriformes</taxon>
        <taxon>Acipenseridae</taxon>
        <taxon>Huso</taxon>
    </lineage>
</organism>
<gene>
    <name evidence="2" type="ORF">HHUSO_G29840</name>
</gene>
<feature type="region of interest" description="Disordered" evidence="1">
    <location>
        <begin position="1"/>
        <end position="26"/>
    </location>
</feature>
<keyword evidence="3" id="KW-1185">Reference proteome</keyword>
<name>A0ABR0YG90_HUSHU</name>
<protein>
    <submittedName>
        <fullName evidence="2">Uncharacterized protein</fullName>
    </submittedName>
</protein>
<evidence type="ECO:0000256" key="1">
    <source>
        <dbReference type="SAM" id="MobiDB-lite"/>
    </source>
</evidence>
<feature type="compositionally biased region" description="Basic and acidic residues" evidence="1">
    <location>
        <begin position="140"/>
        <end position="172"/>
    </location>
</feature>
<dbReference type="Proteomes" id="UP001369086">
    <property type="component" value="Unassembled WGS sequence"/>
</dbReference>
<proteinExistence type="predicted"/>
<dbReference type="EMBL" id="JAHFZB010000032">
    <property type="protein sequence ID" value="KAK6471426.1"/>
    <property type="molecule type" value="Genomic_DNA"/>
</dbReference>
<sequence length="189" mass="20778">MSGPPVTPPSRAESREEQRGTLKMAAGQTSCRRKSCVFKLACQYCPFRKIRKNKNYDIRSPPMSSSGGRWSPFEPPHTVSTLVSVEPTPCMTYSVPQHSDLEPSSAPSVFLYSDLEDGGSAMDTGPLPLGSDPAPPSRALADRDSQNWVQPEDRAPSLQPDQDRIPEHRESSMEMDMDVDPETGERALG</sequence>
<feature type="compositionally biased region" description="Acidic residues" evidence="1">
    <location>
        <begin position="173"/>
        <end position="182"/>
    </location>
</feature>